<dbReference type="PROSITE" id="PS50943">
    <property type="entry name" value="HTH_CROC1"/>
    <property type="match status" value="1"/>
</dbReference>
<protein>
    <submittedName>
        <fullName evidence="2">Helix-turn-helix transcriptional regulator</fullName>
    </submittedName>
</protein>
<dbReference type="SUPFAM" id="SSF47413">
    <property type="entry name" value="lambda repressor-like DNA-binding domains"/>
    <property type="match status" value="1"/>
</dbReference>
<evidence type="ECO:0000259" key="1">
    <source>
        <dbReference type="PROSITE" id="PS50943"/>
    </source>
</evidence>
<gene>
    <name evidence="2" type="ORF">H8707_07345</name>
</gene>
<organism evidence="2 3">
    <name type="scientific">Paratissierella segnis</name>
    <dbReference type="NCBI Taxonomy" id="2763679"/>
    <lineage>
        <taxon>Bacteria</taxon>
        <taxon>Bacillati</taxon>
        <taxon>Bacillota</taxon>
        <taxon>Tissierellia</taxon>
        <taxon>Tissierellales</taxon>
        <taxon>Tissierellaceae</taxon>
        <taxon>Paratissierella</taxon>
    </lineage>
</organism>
<comment type="caution">
    <text evidence="2">The sequence shown here is derived from an EMBL/GenBank/DDBJ whole genome shotgun (WGS) entry which is preliminary data.</text>
</comment>
<evidence type="ECO:0000313" key="2">
    <source>
        <dbReference type="EMBL" id="MBC8588049.1"/>
    </source>
</evidence>
<dbReference type="CDD" id="cd00093">
    <property type="entry name" value="HTH_XRE"/>
    <property type="match status" value="1"/>
</dbReference>
<dbReference type="RefSeq" id="WP_262429501.1">
    <property type="nucleotide sequence ID" value="NZ_JACRTG010000018.1"/>
</dbReference>
<dbReference type="Proteomes" id="UP000601171">
    <property type="component" value="Unassembled WGS sequence"/>
</dbReference>
<keyword evidence="3" id="KW-1185">Reference proteome</keyword>
<dbReference type="Pfam" id="PF01381">
    <property type="entry name" value="HTH_3"/>
    <property type="match status" value="1"/>
</dbReference>
<dbReference type="Gene3D" id="1.10.260.40">
    <property type="entry name" value="lambda repressor-like DNA-binding domains"/>
    <property type="match status" value="1"/>
</dbReference>
<sequence length="68" mass="7787">MKKGQYSIKELRARKNISQEELARLVNLTTRTIVSYENNISALRNASYNNIEKIAKSLDVEISEIFLG</sequence>
<proteinExistence type="predicted"/>
<dbReference type="GO" id="GO:0003677">
    <property type="term" value="F:DNA binding"/>
    <property type="evidence" value="ECO:0007669"/>
    <property type="project" value="InterPro"/>
</dbReference>
<dbReference type="InterPro" id="IPR010982">
    <property type="entry name" value="Lambda_DNA-bd_dom_sf"/>
</dbReference>
<dbReference type="AlphaFoldDB" id="A0A926EX54"/>
<reference evidence="2" key="1">
    <citation type="submission" date="2020-08" db="EMBL/GenBank/DDBJ databases">
        <title>Genome public.</title>
        <authorList>
            <person name="Liu C."/>
            <person name="Sun Q."/>
        </authorList>
    </citation>
    <scope>NUCLEOTIDE SEQUENCE</scope>
    <source>
        <strain evidence="2">BX21</strain>
    </source>
</reference>
<feature type="domain" description="HTH cro/C1-type" evidence="1">
    <location>
        <begin position="8"/>
        <end position="65"/>
    </location>
</feature>
<name>A0A926EX54_9FIRM</name>
<dbReference type="SMART" id="SM00530">
    <property type="entry name" value="HTH_XRE"/>
    <property type="match status" value="1"/>
</dbReference>
<accession>A0A926EX54</accession>
<evidence type="ECO:0000313" key="3">
    <source>
        <dbReference type="Proteomes" id="UP000601171"/>
    </source>
</evidence>
<dbReference type="InterPro" id="IPR001387">
    <property type="entry name" value="Cro/C1-type_HTH"/>
</dbReference>
<dbReference type="EMBL" id="JACRTG010000018">
    <property type="protein sequence ID" value="MBC8588049.1"/>
    <property type="molecule type" value="Genomic_DNA"/>
</dbReference>